<dbReference type="PANTHER" id="PTHR12558">
    <property type="entry name" value="CELL DIVISION CYCLE 16,23,27"/>
    <property type="match status" value="1"/>
</dbReference>
<dbReference type="Gene3D" id="1.25.40.10">
    <property type="entry name" value="Tetratricopeptide repeat domain"/>
    <property type="match status" value="3"/>
</dbReference>
<dbReference type="Proteomes" id="UP000292702">
    <property type="component" value="Unassembled WGS sequence"/>
</dbReference>
<evidence type="ECO:0000256" key="1">
    <source>
        <dbReference type="ARBA" id="ARBA00022803"/>
    </source>
</evidence>
<dbReference type="InterPro" id="IPR024983">
    <property type="entry name" value="CHAT_dom"/>
</dbReference>
<dbReference type="OrthoDB" id="3169018at2759"/>
<dbReference type="EMBL" id="RWJN01000057">
    <property type="protein sequence ID" value="TCD68794.1"/>
    <property type="molecule type" value="Genomic_DNA"/>
</dbReference>
<accession>A0A4R0RZP8</accession>
<evidence type="ECO:0000256" key="2">
    <source>
        <dbReference type="ARBA" id="ARBA00038210"/>
    </source>
</evidence>
<gene>
    <name evidence="4" type="ORF">EIP91_009808</name>
</gene>
<comment type="caution">
    <text evidence="4">The sequence shown here is derived from an EMBL/GenBank/DDBJ whole genome shotgun (WGS) entry which is preliminary data.</text>
</comment>
<evidence type="ECO:0000313" key="4">
    <source>
        <dbReference type="EMBL" id="TCD68794.1"/>
    </source>
</evidence>
<sequence length="1384" mass="154014">MNRGAYQDDWGDPELLLMDPRIRALYASVLPYTQMLELAFKGFDRFQEVREKDCLQITLFLLCKVAQEWPGGIPPDLTVDISMRLGMAFRYWYDIHGHRWALFESISLLYQTMSRCPRGHARRANGLNNLGNSILTLFFSSDAIEDIAEAVEIFKLAVEVATVDDDIVHRNLLNSLRLQFWKVGDIRDLESTIRSYRCALSKAEDDGDLNSIARASANAAAALAVKSELLHDTKELDEAIDSFHLAVVCWPDSDPDQGSTLCGLGHALRRRFAKAGATEDLDESILHYRTVLNLYPPTQDIALDALDGLAEAVKACLEKSIPSPDEEETIGLVQTTLFLLPPNHQRRPGLLHVLGLLLMTRYRQSGKESDIEEAIACHTEAVQLKPSPLYLDSLATTRQVQYTQTANEDTLDESITLYRQTLAFEHGSMDIRGKVFALNNLGSAFLKKYERTSDYTFLEQAKDSFRAALELDVHAEDTVTVRCGLATIMHHEYKHSSNPEHLREAVALYEEALSALSMHHPERLSVLLNIGTVLLDSFRQTGLPDYLERSMAYFREGVALASGQSLQKAGALSSLGGALRASFSESGDISQLEECVLSYREALAIYPKGSSHSALPMNNLANALETRYGIYRRLEDLDEAITLHHAVLDIWTPGFSGRPLALNSLSATLQTRYSRFLEVRDIEEIIKLSKEALDLISEDDIMRSSVLINLANAYQSMYAHSDDPQDLEESMLLYAQVMSMPDLEERHSSLLLIGLANALETRAHDTHSPEDLSEAIELYQSVLDSRPHGHPDRGQTQYTLAKAYIQEFEDSRDPKSLTHAFNLFSESTRDLYGGAMRAFQTGIHWIGVTSRLRVEEVVGVEPSLQAFEETLNVIPKLAYLDQHVSRRLTALQDSYPVATDAASVAALYDFPEKAIRFLEMGRSVLWNSCLKLRTPLTGIPSHLVQRFSQIMHDLDAGSHQRTQKMTSELTAAVHIEQTVATRRRLASEFDDLVEEIQSIPGQSHFMKPPAYEELAKVALYGMVVILLENDAINLAIVIDPERDKPVVVELETFTQHLLEKAVKMWNHLNGLGPGTREADAKRAGRARRGPQASYEELLALLWTHVVYPIFVDLNMQPGKGDHRPRIWWCPTGKFAFLPVHAAGVYKDTSEGVSDYAVTSYTPTLNALLSAGKRAEAAGAEVKVLLVAQPNAPGQTALPNTATEIKALSTIVPDGAQLLLDGSDKLDIDGSKTTRAAVLQRLTEASILHLACHGKQDQKNPLDSGFYLRDGMLKVSDLIQLNMPAARFAFLSACESAQVDQGLPNEAVNLATSMLFTGFHSVVGTMWPMNDLDGPFVAEAVYRELFEGDEVNYGIVPYALDRAAQALRKKGFPASRWATFMHVGY</sequence>
<proteinExistence type="inferred from homology"/>
<dbReference type="InterPro" id="IPR011990">
    <property type="entry name" value="TPR-like_helical_dom_sf"/>
</dbReference>
<dbReference type="STRING" id="92696.A0A4R0RZP8"/>
<evidence type="ECO:0000259" key="3">
    <source>
        <dbReference type="Pfam" id="PF12770"/>
    </source>
</evidence>
<keyword evidence="5" id="KW-1185">Reference proteome</keyword>
<dbReference type="SUPFAM" id="SSF48452">
    <property type="entry name" value="TPR-like"/>
    <property type="match status" value="2"/>
</dbReference>
<keyword evidence="1" id="KW-0802">TPR repeat</keyword>
<dbReference type="Pfam" id="PF12770">
    <property type="entry name" value="CHAT"/>
    <property type="match status" value="1"/>
</dbReference>
<dbReference type="GO" id="GO:0005680">
    <property type="term" value="C:anaphase-promoting complex"/>
    <property type="evidence" value="ECO:0007669"/>
    <property type="project" value="UniProtKB-ARBA"/>
</dbReference>
<name>A0A4R0RZP8_9APHY</name>
<evidence type="ECO:0000313" key="5">
    <source>
        <dbReference type="Proteomes" id="UP000292702"/>
    </source>
</evidence>
<reference evidence="4 5" key="1">
    <citation type="submission" date="2018-11" db="EMBL/GenBank/DDBJ databases">
        <title>Genome assembly of Steccherinum ochraceum LE-BIN_3174, the white-rot fungus of the Steccherinaceae family (The Residual Polyporoid clade, Polyporales, Basidiomycota).</title>
        <authorList>
            <person name="Fedorova T.V."/>
            <person name="Glazunova O.A."/>
            <person name="Landesman E.O."/>
            <person name="Moiseenko K.V."/>
            <person name="Psurtseva N.V."/>
            <person name="Savinova O.S."/>
            <person name="Shakhova N.V."/>
            <person name="Tyazhelova T.V."/>
            <person name="Vasina D.V."/>
        </authorList>
    </citation>
    <scope>NUCLEOTIDE SEQUENCE [LARGE SCALE GENOMIC DNA]</scope>
    <source>
        <strain evidence="4 5">LE-BIN_3174</strain>
    </source>
</reference>
<protein>
    <recommendedName>
        <fullName evidence="3">CHAT domain-containing protein</fullName>
    </recommendedName>
</protein>
<comment type="similarity">
    <text evidence="2">Belongs to the APC3/CDC27 family.</text>
</comment>
<feature type="domain" description="CHAT" evidence="3">
    <location>
        <begin position="1096"/>
        <end position="1383"/>
    </location>
</feature>
<dbReference type="PANTHER" id="PTHR12558:SF13">
    <property type="entry name" value="CELL DIVISION CYCLE PROTEIN 27 HOMOLOG"/>
    <property type="match status" value="1"/>
</dbReference>
<organism evidence="4 5">
    <name type="scientific">Steccherinum ochraceum</name>
    <dbReference type="NCBI Taxonomy" id="92696"/>
    <lineage>
        <taxon>Eukaryota</taxon>
        <taxon>Fungi</taxon>
        <taxon>Dikarya</taxon>
        <taxon>Basidiomycota</taxon>
        <taxon>Agaricomycotina</taxon>
        <taxon>Agaricomycetes</taxon>
        <taxon>Polyporales</taxon>
        <taxon>Steccherinaceae</taxon>
        <taxon>Steccherinum</taxon>
    </lineage>
</organism>